<sequence length="123" mass="14065">MLPAQFKILPLMIQGEEYNCSSFMDPGPEWAATYGEKQALFGTYSIVFGVITEILYIPCTLGLRRDLKNSCYQIMFWLSIMDMIALIANSILFGILLIQVRKIIFLESLDSMNFAHSSTQFIY</sequence>
<keyword evidence="3" id="KW-1185">Reference proteome</keyword>
<feature type="transmembrane region" description="Helical" evidence="1">
    <location>
        <begin position="41"/>
        <end position="63"/>
    </location>
</feature>
<dbReference type="InterPro" id="IPR019425">
    <property type="entry name" value="7TM_GPCR_serpentine_rcpt_Srt"/>
</dbReference>
<gene>
    <name evidence="2" type="ORF">PMAYCL1PPCAC_05261</name>
</gene>
<feature type="transmembrane region" description="Helical" evidence="1">
    <location>
        <begin position="75"/>
        <end position="98"/>
    </location>
</feature>
<dbReference type="PANTHER" id="PTHR23021">
    <property type="entry name" value="SERPENTINE RECEPTOR, CLASS T"/>
    <property type="match status" value="1"/>
</dbReference>
<accession>A0AAN4Z9S8</accession>
<evidence type="ECO:0000256" key="1">
    <source>
        <dbReference type="SAM" id="Phobius"/>
    </source>
</evidence>
<dbReference type="AlphaFoldDB" id="A0AAN4Z9S8"/>
<comment type="caution">
    <text evidence="2">The sequence shown here is derived from an EMBL/GenBank/DDBJ whole genome shotgun (WGS) entry which is preliminary data.</text>
</comment>
<name>A0AAN4Z9S8_9BILA</name>
<dbReference type="EMBL" id="BTRK01000002">
    <property type="protein sequence ID" value="GMR35066.1"/>
    <property type="molecule type" value="Genomic_DNA"/>
</dbReference>
<protein>
    <recommendedName>
        <fullName evidence="4">G protein-coupled receptor</fullName>
    </recommendedName>
</protein>
<keyword evidence="1" id="KW-0472">Membrane</keyword>
<organism evidence="2 3">
    <name type="scientific">Pristionchus mayeri</name>
    <dbReference type="NCBI Taxonomy" id="1317129"/>
    <lineage>
        <taxon>Eukaryota</taxon>
        <taxon>Metazoa</taxon>
        <taxon>Ecdysozoa</taxon>
        <taxon>Nematoda</taxon>
        <taxon>Chromadorea</taxon>
        <taxon>Rhabditida</taxon>
        <taxon>Rhabditina</taxon>
        <taxon>Diplogasteromorpha</taxon>
        <taxon>Diplogasteroidea</taxon>
        <taxon>Neodiplogasteridae</taxon>
        <taxon>Pristionchus</taxon>
    </lineage>
</organism>
<evidence type="ECO:0000313" key="2">
    <source>
        <dbReference type="EMBL" id="GMR35066.1"/>
    </source>
</evidence>
<evidence type="ECO:0008006" key="4">
    <source>
        <dbReference type="Google" id="ProtNLM"/>
    </source>
</evidence>
<keyword evidence="1" id="KW-1133">Transmembrane helix</keyword>
<dbReference type="Pfam" id="PF10321">
    <property type="entry name" value="7TM_GPCR_Srt"/>
    <property type="match status" value="1"/>
</dbReference>
<reference evidence="3" key="1">
    <citation type="submission" date="2022-10" db="EMBL/GenBank/DDBJ databases">
        <title>Genome assembly of Pristionchus species.</title>
        <authorList>
            <person name="Yoshida K."/>
            <person name="Sommer R.J."/>
        </authorList>
    </citation>
    <scope>NUCLEOTIDE SEQUENCE [LARGE SCALE GENOMIC DNA]</scope>
    <source>
        <strain evidence="3">RS5460</strain>
    </source>
</reference>
<proteinExistence type="predicted"/>
<dbReference type="Proteomes" id="UP001328107">
    <property type="component" value="Unassembled WGS sequence"/>
</dbReference>
<evidence type="ECO:0000313" key="3">
    <source>
        <dbReference type="Proteomes" id="UP001328107"/>
    </source>
</evidence>
<keyword evidence="1" id="KW-0812">Transmembrane</keyword>
<dbReference type="PANTHER" id="PTHR23021:SF11">
    <property type="entry name" value="SERPENTINE RECEPTOR, CLASS T"/>
    <property type="match status" value="1"/>
</dbReference>